<dbReference type="EMBL" id="CP012670">
    <property type="protein sequence ID" value="AUX21559.1"/>
    <property type="molecule type" value="Genomic_DNA"/>
</dbReference>
<evidence type="ECO:0000256" key="4">
    <source>
        <dbReference type="ARBA" id="ARBA00022456"/>
    </source>
</evidence>
<dbReference type="PANTHER" id="PTHR43884">
    <property type="entry name" value="ACYL-COA DEHYDROGENASE"/>
    <property type="match status" value="1"/>
</dbReference>
<dbReference type="FunFam" id="2.40.110.10:FF:000001">
    <property type="entry name" value="Acyl-CoA dehydrogenase, mitochondrial"/>
    <property type="match status" value="1"/>
</dbReference>
<dbReference type="Gene3D" id="1.10.540.10">
    <property type="entry name" value="Acyl-CoA dehydrogenase/oxidase, N-terminal domain"/>
    <property type="match status" value="1"/>
</dbReference>
<gene>
    <name evidence="12" type="primary">fadE</name>
    <name evidence="12" type="ORF">SOCEGT47_020450</name>
</gene>
<evidence type="ECO:0000259" key="10">
    <source>
        <dbReference type="Pfam" id="PF02770"/>
    </source>
</evidence>
<evidence type="ECO:0000313" key="12">
    <source>
        <dbReference type="EMBL" id="AUX21559.1"/>
    </source>
</evidence>
<name>A0A4P2PXL6_SORCE</name>
<evidence type="ECO:0000256" key="2">
    <source>
        <dbReference type="ARBA" id="ARBA00005109"/>
    </source>
</evidence>
<evidence type="ECO:0000256" key="7">
    <source>
        <dbReference type="ARBA" id="ARBA00023002"/>
    </source>
</evidence>
<dbReference type="Gene3D" id="1.20.140.10">
    <property type="entry name" value="Butyryl-CoA Dehydrogenase, subunit A, domain 3"/>
    <property type="match status" value="1"/>
</dbReference>
<dbReference type="InterPro" id="IPR009075">
    <property type="entry name" value="AcylCo_DH/oxidase_C"/>
</dbReference>
<dbReference type="Gene3D" id="2.40.110.10">
    <property type="entry name" value="Butyryl-CoA Dehydrogenase, subunit A, domain 2"/>
    <property type="match status" value="1"/>
</dbReference>
<organism evidence="12 13">
    <name type="scientific">Sorangium cellulosum</name>
    <name type="common">Polyangium cellulosum</name>
    <dbReference type="NCBI Taxonomy" id="56"/>
    <lineage>
        <taxon>Bacteria</taxon>
        <taxon>Pseudomonadati</taxon>
        <taxon>Myxococcota</taxon>
        <taxon>Polyangia</taxon>
        <taxon>Polyangiales</taxon>
        <taxon>Polyangiaceae</taxon>
        <taxon>Sorangium</taxon>
    </lineage>
</organism>
<dbReference type="InterPro" id="IPR013786">
    <property type="entry name" value="AcylCoA_DH/ox_N"/>
</dbReference>
<dbReference type="SUPFAM" id="SSF56645">
    <property type="entry name" value="Acyl-CoA dehydrogenase NM domain-like"/>
    <property type="match status" value="1"/>
</dbReference>
<dbReference type="AlphaFoldDB" id="A0A4P2PXL6"/>
<dbReference type="Pfam" id="PF00441">
    <property type="entry name" value="Acyl-CoA_dh_1"/>
    <property type="match status" value="1"/>
</dbReference>
<dbReference type="GO" id="GO:0050660">
    <property type="term" value="F:flavin adenine dinucleotide binding"/>
    <property type="evidence" value="ECO:0007669"/>
    <property type="project" value="InterPro"/>
</dbReference>
<feature type="domain" description="Acyl-CoA oxidase/dehydrogenase middle" evidence="10">
    <location>
        <begin position="126"/>
        <end position="219"/>
    </location>
</feature>
<evidence type="ECO:0000256" key="1">
    <source>
        <dbReference type="ARBA" id="ARBA00001974"/>
    </source>
</evidence>
<comment type="cofactor">
    <cofactor evidence="1 8">
        <name>FAD</name>
        <dbReference type="ChEBI" id="CHEBI:57692"/>
    </cofactor>
</comment>
<evidence type="ECO:0000256" key="5">
    <source>
        <dbReference type="ARBA" id="ARBA00022630"/>
    </source>
</evidence>
<dbReference type="RefSeq" id="WP_129346863.1">
    <property type="nucleotide sequence ID" value="NZ_CP012670.1"/>
</dbReference>
<keyword evidence="4" id="KW-0101">Branched-chain amino acid catabolism</keyword>
<dbReference type="GO" id="GO:0003995">
    <property type="term" value="F:acyl-CoA dehydrogenase activity"/>
    <property type="evidence" value="ECO:0007669"/>
    <property type="project" value="TreeGrafter"/>
</dbReference>
<dbReference type="InterPro" id="IPR006091">
    <property type="entry name" value="Acyl-CoA_Oxase/DH_mid-dom"/>
</dbReference>
<keyword evidence="6 8" id="KW-0274">FAD</keyword>
<evidence type="ECO:0000259" key="11">
    <source>
        <dbReference type="Pfam" id="PF02771"/>
    </source>
</evidence>
<evidence type="ECO:0000256" key="8">
    <source>
        <dbReference type="RuleBase" id="RU362125"/>
    </source>
</evidence>
<dbReference type="InterPro" id="IPR037069">
    <property type="entry name" value="AcylCoA_DH/ox_N_sf"/>
</dbReference>
<accession>A0A4P2PXL6</accession>
<sequence length="381" mass="41991">MDWLLSEEQMNLQREAIKFARSALSGDMIERDRRDGFDREGWQRCAEFGLLRAPIPKEHGGMGLGLSGTIALMEGLGYGARDLGLLFSLNAHLWTNSIPIVLHGTEEQRRKYLEPLSDGTLIGANGASEPDAGSDVFAMRTRAERRGDHYVLNGAKTFVTNAPVAGLFVVYATLDPSLGPMGVTAFIVERGTPGLHVGKELKKMGLRTSPMAEVHFDACRVPAANRLGREGRGVEVFECSMEWERGAILASCLGVLRRQLEACVAHARQRKQFGQAIGKFQSVANLIVDMKVRIEACRPLVYRIGQLKDRNQPSFMESAIAKLHVSESYVQSSIDAVRVFGGYGYMVEQEVERDLRDAMGSLLYSGTSEIQRAIIARCLGL</sequence>
<feature type="domain" description="Acyl-CoA dehydrogenase/oxidase C-terminal" evidence="9">
    <location>
        <begin position="231"/>
        <end position="378"/>
    </location>
</feature>
<dbReference type="SUPFAM" id="SSF47203">
    <property type="entry name" value="Acyl-CoA dehydrogenase C-terminal domain-like"/>
    <property type="match status" value="1"/>
</dbReference>
<dbReference type="OrthoDB" id="9765339at2"/>
<keyword evidence="5 8" id="KW-0285">Flavoprotein</keyword>
<dbReference type="FunFam" id="1.20.140.10:FF:000001">
    <property type="entry name" value="Acyl-CoA dehydrogenase"/>
    <property type="match status" value="1"/>
</dbReference>
<dbReference type="InterPro" id="IPR009100">
    <property type="entry name" value="AcylCoA_DH/oxidase_NM_dom_sf"/>
</dbReference>
<evidence type="ECO:0000256" key="3">
    <source>
        <dbReference type="ARBA" id="ARBA00009347"/>
    </source>
</evidence>
<evidence type="ECO:0000313" key="13">
    <source>
        <dbReference type="Proteomes" id="UP000295781"/>
    </source>
</evidence>
<comment type="pathway">
    <text evidence="2">Amino-acid degradation; L-valine degradation.</text>
</comment>
<dbReference type="PANTHER" id="PTHR43884:SF12">
    <property type="entry name" value="ISOVALERYL-COA DEHYDROGENASE, MITOCHONDRIAL-RELATED"/>
    <property type="match status" value="1"/>
</dbReference>
<evidence type="ECO:0000256" key="6">
    <source>
        <dbReference type="ARBA" id="ARBA00022827"/>
    </source>
</evidence>
<dbReference type="GO" id="GO:0009083">
    <property type="term" value="P:branched-chain amino acid catabolic process"/>
    <property type="evidence" value="ECO:0007669"/>
    <property type="project" value="UniProtKB-KW"/>
</dbReference>
<evidence type="ECO:0000259" key="9">
    <source>
        <dbReference type="Pfam" id="PF00441"/>
    </source>
</evidence>
<comment type="similarity">
    <text evidence="3 8">Belongs to the acyl-CoA dehydrogenase family.</text>
</comment>
<reference evidence="12 13" key="1">
    <citation type="submission" date="2015-09" db="EMBL/GenBank/DDBJ databases">
        <title>Sorangium comparison.</title>
        <authorList>
            <person name="Zaburannyi N."/>
            <person name="Bunk B."/>
            <person name="Overmann J."/>
            <person name="Mueller R."/>
        </authorList>
    </citation>
    <scope>NUCLEOTIDE SEQUENCE [LARGE SCALE GENOMIC DNA]</scope>
    <source>
        <strain evidence="12 13">So ceGT47</strain>
    </source>
</reference>
<protein>
    <submittedName>
        <fullName evidence="12">Acyl-CoA dehydrogenase</fullName>
    </submittedName>
</protein>
<keyword evidence="7 8" id="KW-0560">Oxidoreductase</keyword>
<dbReference type="Pfam" id="PF02771">
    <property type="entry name" value="Acyl-CoA_dh_N"/>
    <property type="match status" value="1"/>
</dbReference>
<dbReference type="InterPro" id="IPR036250">
    <property type="entry name" value="AcylCo_DH-like_C"/>
</dbReference>
<dbReference type="Proteomes" id="UP000295781">
    <property type="component" value="Chromosome"/>
</dbReference>
<dbReference type="Pfam" id="PF02770">
    <property type="entry name" value="Acyl-CoA_dh_M"/>
    <property type="match status" value="1"/>
</dbReference>
<proteinExistence type="inferred from homology"/>
<dbReference type="InterPro" id="IPR046373">
    <property type="entry name" value="Acyl-CoA_Oxase/DH_mid-dom_sf"/>
</dbReference>
<feature type="domain" description="Acyl-CoA dehydrogenase/oxidase N-terminal" evidence="11">
    <location>
        <begin position="6"/>
        <end position="119"/>
    </location>
</feature>